<keyword evidence="3" id="KW-1185">Reference proteome</keyword>
<keyword evidence="1" id="KW-1133">Transmembrane helix</keyword>
<proteinExistence type="predicted"/>
<gene>
    <name evidence="2" type="ORF">EIN_419320</name>
</gene>
<evidence type="ECO:0000313" key="2">
    <source>
        <dbReference type="EMBL" id="ELP88003.1"/>
    </source>
</evidence>
<keyword evidence="1" id="KW-0812">Transmembrane</keyword>
<feature type="transmembrane region" description="Helical" evidence="1">
    <location>
        <begin position="176"/>
        <end position="198"/>
    </location>
</feature>
<feature type="transmembrane region" description="Helical" evidence="1">
    <location>
        <begin position="51"/>
        <end position="71"/>
    </location>
</feature>
<accession>A0A0A1U1U0</accession>
<reference evidence="2 3" key="1">
    <citation type="submission" date="2012-10" db="EMBL/GenBank/DDBJ databases">
        <authorList>
            <person name="Zafar N."/>
            <person name="Inman J."/>
            <person name="Hall N."/>
            <person name="Lorenzi H."/>
            <person name="Caler E."/>
        </authorList>
    </citation>
    <scope>NUCLEOTIDE SEQUENCE [LARGE SCALE GENOMIC DNA]</scope>
    <source>
        <strain evidence="2 3">IP1</strain>
    </source>
</reference>
<name>A0A0A1U1U0_ENTIV</name>
<dbReference type="EMBL" id="KB206772">
    <property type="protein sequence ID" value="ELP88003.1"/>
    <property type="molecule type" value="Genomic_DNA"/>
</dbReference>
<dbReference type="VEuPathDB" id="AmoebaDB:EIN_419320"/>
<keyword evidence="1" id="KW-0472">Membrane</keyword>
<sequence>MTVFKYLRSTYFESGLKVLLLFVLFLTFCLFCVENHPVTLGDGIYHLKTYRLFLSYIGITLFSAVLLVVSIKRSNTILLLMYISASVLMSVSYLVIGSIAIFGAEDPIDITSLNTSDRTNLEKNTWCCVNGVNEQCGCYPYEGTKETQCTYGFWFCTKRTIHCRDGCVDNNELGCILIAVFSFLTLAIHIFFGVWNIYWGRREKLEEMGDTRYEEVIPITREITVDMNNEEL</sequence>
<protein>
    <submittedName>
        <fullName evidence="2">Uncharacterized protein</fullName>
    </submittedName>
</protein>
<organism evidence="2 3">
    <name type="scientific">Entamoeba invadens IP1</name>
    <dbReference type="NCBI Taxonomy" id="370355"/>
    <lineage>
        <taxon>Eukaryota</taxon>
        <taxon>Amoebozoa</taxon>
        <taxon>Evosea</taxon>
        <taxon>Archamoebae</taxon>
        <taxon>Mastigamoebida</taxon>
        <taxon>Entamoebidae</taxon>
        <taxon>Entamoeba</taxon>
    </lineage>
</organism>
<dbReference type="Proteomes" id="UP000014680">
    <property type="component" value="Unassembled WGS sequence"/>
</dbReference>
<evidence type="ECO:0000256" key="1">
    <source>
        <dbReference type="SAM" id="Phobius"/>
    </source>
</evidence>
<dbReference type="RefSeq" id="XP_004254774.1">
    <property type="nucleotide sequence ID" value="XM_004254726.1"/>
</dbReference>
<dbReference type="KEGG" id="eiv:EIN_419320"/>
<dbReference type="AlphaFoldDB" id="A0A0A1U1U0"/>
<dbReference type="GeneID" id="14886972"/>
<feature type="transmembrane region" description="Helical" evidence="1">
    <location>
        <begin position="78"/>
        <end position="104"/>
    </location>
</feature>
<evidence type="ECO:0000313" key="3">
    <source>
        <dbReference type="Proteomes" id="UP000014680"/>
    </source>
</evidence>